<keyword evidence="8" id="KW-0256">Endoplasmic reticulum</keyword>
<evidence type="ECO:0000256" key="2">
    <source>
        <dbReference type="ARBA" id="ARBA00003690"/>
    </source>
</evidence>
<feature type="binding site" description="axial binding residue" evidence="14">
    <location>
        <position position="305"/>
    </location>
    <ligand>
        <name>heme</name>
        <dbReference type="ChEBI" id="CHEBI:30413"/>
    </ligand>
    <ligandPart>
        <name>Fe</name>
        <dbReference type="ChEBI" id="CHEBI:18248"/>
    </ligandPart>
</feature>
<evidence type="ECO:0000256" key="6">
    <source>
        <dbReference type="ARBA" id="ARBA00022617"/>
    </source>
</evidence>
<evidence type="ECO:0000313" key="17">
    <source>
        <dbReference type="Proteomes" id="UP000078492"/>
    </source>
</evidence>
<evidence type="ECO:0000256" key="10">
    <source>
        <dbReference type="ARBA" id="ARBA00023002"/>
    </source>
</evidence>
<keyword evidence="12 15" id="KW-0503">Monooxygenase</keyword>
<sequence>ESMWSRMRIMTAPTFSSFMLQSFFNTFVEQSVALTCELEKVGLNKNEIIHVEHISNYTWRIACDLRFRLKNMGSYRIMNAHIYYFDFIFNLTPLGRKQKKTLNLLHSVVDEMIQQRIDELKNVNTIKNEKNRTYRTFFDIQMDACRKQNFTQQEIHNNVMTMLLTASDSISITMNFVIFMLANFPDVQEKVYQELLEIYGTKTIKFAPIKYDDLQHMHYLDRVIKETLRIFPPAPLIGRRVTKDLKIGEVVLPKGADIIIGILKIQRDEEYWSNPMMFDPDRFLPERIKDCQLCYLPFSEGPRNCIGMKYGMICLKVMVATLVRTFIFKVNKSIETYQIKLKFGILLSPEKPLKVKIEKRCFQ</sequence>
<evidence type="ECO:0000256" key="13">
    <source>
        <dbReference type="ARBA" id="ARBA00023136"/>
    </source>
</evidence>
<dbReference type="GO" id="GO:0020037">
    <property type="term" value="F:heme binding"/>
    <property type="evidence" value="ECO:0007669"/>
    <property type="project" value="InterPro"/>
</dbReference>
<dbReference type="GO" id="GO:0016705">
    <property type="term" value="F:oxidoreductase activity, acting on paired donors, with incorporation or reduction of molecular oxygen"/>
    <property type="evidence" value="ECO:0007669"/>
    <property type="project" value="InterPro"/>
</dbReference>
<accession>A0A151JMC3</accession>
<evidence type="ECO:0000256" key="15">
    <source>
        <dbReference type="RuleBase" id="RU000461"/>
    </source>
</evidence>
<name>A0A151JMC3_9HYME</name>
<dbReference type="InterPro" id="IPR017972">
    <property type="entry name" value="Cyt_P450_CS"/>
</dbReference>
<dbReference type="PRINTS" id="PR00385">
    <property type="entry name" value="P450"/>
</dbReference>
<keyword evidence="11 14" id="KW-0408">Iron</keyword>
<dbReference type="Proteomes" id="UP000078492">
    <property type="component" value="Unassembled WGS sequence"/>
</dbReference>
<dbReference type="GO" id="GO:0004497">
    <property type="term" value="F:monooxygenase activity"/>
    <property type="evidence" value="ECO:0007669"/>
    <property type="project" value="UniProtKB-KW"/>
</dbReference>
<comment type="subcellular location">
    <subcellularLocation>
        <location evidence="4">Endoplasmic reticulum membrane</location>
        <topology evidence="4">Peripheral membrane protein</topology>
    </subcellularLocation>
    <subcellularLocation>
        <location evidence="3">Microsome membrane</location>
        <topology evidence="3">Peripheral membrane protein</topology>
    </subcellularLocation>
</comment>
<dbReference type="Pfam" id="PF00067">
    <property type="entry name" value="p450"/>
    <property type="match status" value="1"/>
</dbReference>
<evidence type="ECO:0000256" key="11">
    <source>
        <dbReference type="ARBA" id="ARBA00023004"/>
    </source>
</evidence>
<dbReference type="InterPro" id="IPR036396">
    <property type="entry name" value="Cyt_P450_sf"/>
</dbReference>
<evidence type="ECO:0000256" key="1">
    <source>
        <dbReference type="ARBA" id="ARBA00001971"/>
    </source>
</evidence>
<dbReference type="PANTHER" id="PTHR24291:SF189">
    <property type="entry name" value="CYTOCHROME P450 4C3-RELATED"/>
    <property type="match status" value="1"/>
</dbReference>
<keyword evidence="9" id="KW-0492">Microsome</keyword>
<evidence type="ECO:0000256" key="5">
    <source>
        <dbReference type="ARBA" id="ARBA00010617"/>
    </source>
</evidence>
<reference evidence="16 17" key="1">
    <citation type="submission" date="2015-09" db="EMBL/GenBank/DDBJ databases">
        <title>Trachymyrmex cornetzi WGS genome.</title>
        <authorList>
            <person name="Nygaard S."/>
            <person name="Hu H."/>
            <person name="Boomsma J."/>
            <person name="Zhang G."/>
        </authorList>
    </citation>
    <scope>NUCLEOTIDE SEQUENCE [LARGE SCALE GENOMIC DNA]</scope>
    <source>
        <strain evidence="16">Tcor2-1</strain>
        <tissue evidence="16">Whole body</tissue>
    </source>
</reference>
<dbReference type="PRINTS" id="PR00463">
    <property type="entry name" value="EP450I"/>
</dbReference>
<comment type="function">
    <text evidence="2">May be involved in the metabolism of insect hormones and in the breakdown of synthetic insecticides.</text>
</comment>
<dbReference type="GO" id="GO:0005506">
    <property type="term" value="F:iron ion binding"/>
    <property type="evidence" value="ECO:0007669"/>
    <property type="project" value="InterPro"/>
</dbReference>
<evidence type="ECO:0000256" key="8">
    <source>
        <dbReference type="ARBA" id="ARBA00022824"/>
    </source>
</evidence>
<dbReference type="PROSITE" id="PS00086">
    <property type="entry name" value="CYTOCHROME_P450"/>
    <property type="match status" value="1"/>
</dbReference>
<proteinExistence type="inferred from homology"/>
<evidence type="ECO:0000256" key="3">
    <source>
        <dbReference type="ARBA" id="ARBA00004174"/>
    </source>
</evidence>
<dbReference type="InterPro" id="IPR002401">
    <property type="entry name" value="Cyt_P450_E_grp-I"/>
</dbReference>
<evidence type="ECO:0000313" key="16">
    <source>
        <dbReference type="EMBL" id="KYN27474.1"/>
    </source>
</evidence>
<feature type="non-terminal residue" evidence="16">
    <location>
        <position position="1"/>
    </location>
</feature>
<protein>
    <submittedName>
        <fullName evidence="16">Cytochrome P450 4c21</fullName>
    </submittedName>
</protein>
<comment type="similarity">
    <text evidence="5 15">Belongs to the cytochrome P450 family.</text>
</comment>
<keyword evidence="7 14" id="KW-0479">Metal-binding</keyword>
<dbReference type="STRING" id="471704.A0A151JMC3"/>
<evidence type="ECO:0000256" key="4">
    <source>
        <dbReference type="ARBA" id="ARBA00004406"/>
    </source>
</evidence>
<keyword evidence="13" id="KW-0472">Membrane</keyword>
<dbReference type="SUPFAM" id="SSF48264">
    <property type="entry name" value="Cytochrome P450"/>
    <property type="match status" value="1"/>
</dbReference>
<organism evidence="16 17">
    <name type="scientific">Trachymyrmex cornetzi</name>
    <dbReference type="NCBI Taxonomy" id="471704"/>
    <lineage>
        <taxon>Eukaryota</taxon>
        <taxon>Metazoa</taxon>
        <taxon>Ecdysozoa</taxon>
        <taxon>Arthropoda</taxon>
        <taxon>Hexapoda</taxon>
        <taxon>Insecta</taxon>
        <taxon>Pterygota</taxon>
        <taxon>Neoptera</taxon>
        <taxon>Endopterygota</taxon>
        <taxon>Hymenoptera</taxon>
        <taxon>Apocrita</taxon>
        <taxon>Aculeata</taxon>
        <taxon>Formicoidea</taxon>
        <taxon>Formicidae</taxon>
        <taxon>Myrmicinae</taxon>
        <taxon>Trachymyrmex</taxon>
    </lineage>
</organism>
<evidence type="ECO:0000256" key="14">
    <source>
        <dbReference type="PIRSR" id="PIRSR602401-1"/>
    </source>
</evidence>
<evidence type="ECO:0000256" key="7">
    <source>
        <dbReference type="ARBA" id="ARBA00022723"/>
    </source>
</evidence>
<evidence type="ECO:0000256" key="9">
    <source>
        <dbReference type="ARBA" id="ARBA00022848"/>
    </source>
</evidence>
<dbReference type="AlphaFoldDB" id="A0A151JMC3"/>
<dbReference type="InterPro" id="IPR050196">
    <property type="entry name" value="Cytochrome_P450_Monoox"/>
</dbReference>
<dbReference type="Gene3D" id="1.10.630.10">
    <property type="entry name" value="Cytochrome P450"/>
    <property type="match status" value="1"/>
</dbReference>
<comment type="cofactor">
    <cofactor evidence="1 14">
        <name>heme</name>
        <dbReference type="ChEBI" id="CHEBI:30413"/>
    </cofactor>
</comment>
<dbReference type="GO" id="GO:0005789">
    <property type="term" value="C:endoplasmic reticulum membrane"/>
    <property type="evidence" value="ECO:0007669"/>
    <property type="project" value="UniProtKB-SubCell"/>
</dbReference>
<evidence type="ECO:0000256" key="12">
    <source>
        <dbReference type="ARBA" id="ARBA00023033"/>
    </source>
</evidence>
<dbReference type="InterPro" id="IPR001128">
    <property type="entry name" value="Cyt_P450"/>
</dbReference>
<dbReference type="PANTHER" id="PTHR24291">
    <property type="entry name" value="CYTOCHROME P450 FAMILY 4"/>
    <property type="match status" value="1"/>
</dbReference>
<gene>
    <name evidence="16" type="ORF">ALC57_03183</name>
</gene>
<keyword evidence="10 15" id="KW-0560">Oxidoreductase</keyword>
<keyword evidence="6 14" id="KW-0349">Heme</keyword>
<dbReference type="EMBL" id="KQ978931">
    <property type="protein sequence ID" value="KYN27474.1"/>
    <property type="molecule type" value="Genomic_DNA"/>
</dbReference>
<keyword evidence="17" id="KW-1185">Reference proteome</keyword>